<accession>A0A0F9DZM1</accession>
<name>A0A0F9DZM1_9ZZZZ</name>
<organism evidence="2">
    <name type="scientific">marine sediment metagenome</name>
    <dbReference type="NCBI Taxonomy" id="412755"/>
    <lineage>
        <taxon>unclassified sequences</taxon>
        <taxon>metagenomes</taxon>
        <taxon>ecological metagenomes</taxon>
    </lineage>
</organism>
<reference evidence="2" key="1">
    <citation type="journal article" date="2015" name="Nature">
        <title>Complex archaea that bridge the gap between prokaryotes and eukaryotes.</title>
        <authorList>
            <person name="Spang A."/>
            <person name="Saw J.H."/>
            <person name="Jorgensen S.L."/>
            <person name="Zaremba-Niedzwiedzka K."/>
            <person name="Martijn J."/>
            <person name="Lind A.E."/>
            <person name="van Eijk R."/>
            <person name="Schleper C."/>
            <person name="Guy L."/>
            <person name="Ettema T.J."/>
        </authorList>
    </citation>
    <scope>NUCLEOTIDE SEQUENCE</scope>
</reference>
<feature type="non-terminal residue" evidence="2">
    <location>
        <position position="135"/>
    </location>
</feature>
<gene>
    <name evidence="2" type="ORF">LCGC14_2428230</name>
</gene>
<sequence length="135" mass="13984">MADPTAELLVKVSTDTKALNTGLNAADKRVGGFANTIKKHHKAIGMAMTAVGAAILATAALSVKQFASMGDEVQKMALRTGFSTEALSELRHAAQLSGASLAWLEKASRTLSGAIMDAGFGLETYVRAFASIGLT</sequence>
<dbReference type="AlphaFoldDB" id="A0A0F9DZM1"/>
<evidence type="ECO:0000313" key="2">
    <source>
        <dbReference type="EMBL" id="KKL23151.1"/>
    </source>
</evidence>
<comment type="caution">
    <text evidence="2">The sequence shown here is derived from an EMBL/GenBank/DDBJ whole genome shotgun (WGS) entry which is preliminary data.</text>
</comment>
<proteinExistence type="predicted"/>
<protein>
    <submittedName>
        <fullName evidence="2">Uncharacterized protein</fullName>
    </submittedName>
</protein>
<keyword evidence="1" id="KW-0812">Transmembrane</keyword>
<keyword evidence="1" id="KW-0472">Membrane</keyword>
<dbReference type="EMBL" id="LAZR01037082">
    <property type="protein sequence ID" value="KKL23151.1"/>
    <property type="molecule type" value="Genomic_DNA"/>
</dbReference>
<keyword evidence="1" id="KW-1133">Transmembrane helix</keyword>
<feature type="transmembrane region" description="Helical" evidence="1">
    <location>
        <begin position="43"/>
        <end position="63"/>
    </location>
</feature>
<evidence type="ECO:0000256" key="1">
    <source>
        <dbReference type="SAM" id="Phobius"/>
    </source>
</evidence>